<dbReference type="CDD" id="cd07209">
    <property type="entry name" value="Pat_hypo_Ecoli_Z1214_like"/>
    <property type="match status" value="1"/>
</dbReference>
<dbReference type="InterPro" id="IPR002641">
    <property type="entry name" value="PNPLA_dom"/>
</dbReference>
<dbReference type="RefSeq" id="WP_010737275.1">
    <property type="nucleotide sequence ID" value="NZ_AP027299.1"/>
</dbReference>
<accession>A0A7G7IT95</accession>
<organism evidence="2 3">
    <name type="scientific">Enterococcus hirae</name>
    <dbReference type="NCBI Taxonomy" id="1354"/>
    <lineage>
        <taxon>Bacteria</taxon>
        <taxon>Bacillati</taxon>
        <taxon>Bacillota</taxon>
        <taxon>Bacilli</taxon>
        <taxon>Lactobacillales</taxon>
        <taxon>Enterococcaceae</taxon>
        <taxon>Enterococcus</taxon>
    </lineage>
</organism>
<evidence type="ECO:0000313" key="2">
    <source>
        <dbReference type="EMBL" id="VTQ70227.1"/>
    </source>
</evidence>
<keyword evidence="1" id="KW-0378">Hydrolase</keyword>
<dbReference type="InterPro" id="IPR016035">
    <property type="entry name" value="Acyl_Trfase/lysoPLipase"/>
</dbReference>
<dbReference type="Gene3D" id="3.40.1090.10">
    <property type="entry name" value="Cytosolic phospholipase A2 catalytic domain"/>
    <property type="match status" value="2"/>
</dbReference>
<feature type="active site" description="Nucleophile" evidence="1">
    <location>
        <position position="176"/>
    </location>
</feature>
<proteinExistence type="predicted"/>
<evidence type="ECO:0000256" key="1">
    <source>
        <dbReference type="PROSITE-ProRule" id="PRU01161"/>
    </source>
</evidence>
<feature type="short sequence motif" description="DGA/G" evidence="1">
    <location>
        <begin position="315"/>
        <end position="317"/>
    </location>
</feature>
<dbReference type="GO" id="GO:0016042">
    <property type="term" value="P:lipid catabolic process"/>
    <property type="evidence" value="ECO:0007669"/>
    <property type="project" value="UniProtKB-UniRule"/>
</dbReference>
<dbReference type="InterPro" id="IPR050301">
    <property type="entry name" value="NTE"/>
</dbReference>
<gene>
    <name evidence="2" type="ORF">NCTC12204_02589</name>
</gene>
<feature type="active site" description="Proton acceptor" evidence="1">
    <location>
        <position position="315"/>
    </location>
</feature>
<keyword evidence="1" id="KW-0442">Lipid degradation</keyword>
<dbReference type="AlphaFoldDB" id="A0A7G7IT95"/>
<dbReference type="Pfam" id="PF01734">
    <property type="entry name" value="Patatin"/>
    <property type="match status" value="1"/>
</dbReference>
<evidence type="ECO:0000313" key="3">
    <source>
        <dbReference type="Proteomes" id="UP000352698"/>
    </source>
</evidence>
<dbReference type="SUPFAM" id="SSF52151">
    <property type="entry name" value="FabD/lysophospholipase-like"/>
    <property type="match status" value="1"/>
</dbReference>
<dbReference type="PROSITE" id="PS51635">
    <property type="entry name" value="PNPLA"/>
    <property type="match status" value="1"/>
</dbReference>
<keyword evidence="1" id="KW-0443">Lipid metabolism</keyword>
<feature type="short sequence motif" description="GXSXG" evidence="1">
    <location>
        <begin position="174"/>
        <end position="178"/>
    </location>
</feature>
<dbReference type="PANTHER" id="PTHR14226:SF57">
    <property type="entry name" value="BLR7027 PROTEIN"/>
    <property type="match status" value="1"/>
</dbReference>
<feature type="short sequence motif" description="GXGXXG" evidence="1">
    <location>
        <begin position="147"/>
        <end position="152"/>
    </location>
</feature>
<sequence length="571" mass="66632">MLIQQVYGSEKTVLYSTLQRAKQLLPFYATHQESRDAFWLATKKRQAWRMIGNKHTLYFIAERTSEQWLIKNVLVVGDMPGWTLFFKEIEWCSRFYFKKYCSFQWIEPLSTYWQTLLSHHGYTQDNQLAQTIWQKKLTYHIGLVLGGGGAHGAYQIGVWQTLKEHQIHFEVITGTSVGALNGVLILQDDLSQALSLWQSLATNQVLQLPETALSEDLRKRFIQETRQMTRAAIIKGGASITPLEKLLKSKLDAEKILKMKSPRLFTVSTRLPDFKEVVTPIQQLASNEIADWILASASFYPAMSYRNIAGQKYIDGGYRNNLPVDVAIKEGATECLIVDVDGPGVTKKITIPEETVPWLCRSNWSLGTFLIFDRQRNQFNLQLGYLEMKKKLGDFEGNWYTFYSTKLAEQYWRKFLSYLVNDLQLETTFVQQPKFWQTLRNIYKDRVVIETCGVAMLELLAKKKLVLPNKVYDVDELIEQIIQKESSSFFNQMIREVGQLNSNEWRRVQKYQKKQKTEQEQINEIAHLVKQKKNEQLQSKLHTQLFDTLLNLYLLYLKEEQPWHKNFPTKS</sequence>
<comment type="caution">
    <text evidence="2">The sequence shown here is derived from an EMBL/GenBank/DDBJ whole genome shotgun (WGS) entry which is preliminary data.</text>
</comment>
<dbReference type="GO" id="GO:0016787">
    <property type="term" value="F:hydrolase activity"/>
    <property type="evidence" value="ECO:0007669"/>
    <property type="project" value="UniProtKB-UniRule"/>
</dbReference>
<dbReference type="Proteomes" id="UP000352698">
    <property type="component" value="Unassembled WGS sequence"/>
</dbReference>
<dbReference type="EMBL" id="CABEEP010000001">
    <property type="protein sequence ID" value="VTQ70227.1"/>
    <property type="molecule type" value="Genomic_DNA"/>
</dbReference>
<protein>
    <submittedName>
        <fullName evidence="2">Patatin</fullName>
    </submittedName>
</protein>
<dbReference type="PANTHER" id="PTHR14226">
    <property type="entry name" value="NEUROPATHY TARGET ESTERASE/SWISS CHEESE D.MELANOGASTER"/>
    <property type="match status" value="1"/>
</dbReference>
<reference evidence="2 3" key="1">
    <citation type="submission" date="2019-05" db="EMBL/GenBank/DDBJ databases">
        <authorList>
            <consortium name="Pathogen Informatics"/>
        </authorList>
    </citation>
    <scope>NUCLEOTIDE SEQUENCE [LARGE SCALE GENOMIC DNA]</scope>
    <source>
        <strain evidence="2 3">NCTC12204</strain>
    </source>
</reference>
<name>A0A7G7IT95_ENTHR</name>